<dbReference type="EMBL" id="JAPFFK010000013">
    <property type="protein sequence ID" value="KAJ6727534.1"/>
    <property type="molecule type" value="Genomic_DNA"/>
</dbReference>
<dbReference type="PANTHER" id="PTHR45666">
    <property type="entry name" value="TYPE IV INOSITOL POLYPHOSPHATE 5-PHOSPHATASE 9"/>
    <property type="match status" value="1"/>
</dbReference>
<organism evidence="5 6">
    <name type="scientific">Salix purpurea</name>
    <name type="common">Purple osier willow</name>
    <dbReference type="NCBI Taxonomy" id="77065"/>
    <lineage>
        <taxon>Eukaryota</taxon>
        <taxon>Viridiplantae</taxon>
        <taxon>Streptophyta</taxon>
        <taxon>Embryophyta</taxon>
        <taxon>Tracheophyta</taxon>
        <taxon>Spermatophyta</taxon>
        <taxon>Magnoliopsida</taxon>
        <taxon>eudicotyledons</taxon>
        <taxon>Gunneridae</taxon>
        <taxon>Pentapetalae</taxon>
        <taxon>rosids</taxon>
        <taxon>fabids</taxon>
        <taxon>Malpighiales</taxon>
        <taxon>Salicaceae</taxon>
        <taxon>Saliceae</taxon>
        <taxon>Salix</taxon>
    </lineage>
</organism>
<keyword evidence="6" id="KW-1185">Reference proteome</keyword>
<dbReference type="AlphaFoldDB" id="A0A9Q0UCH7"/>
<evidence type="ECO:0000313" key="6">
    <source>
        <dbReference type="Proteomes" id="UP001151532"/>
    </source>
</evidence>
<dbReference type="Pfam" id="PF22669">
    <property type="entry name" value="Exo_endo_phos2"/>
    <property type="match status" value="1"/>
</dbReference>
<dbReference type="Gene3D" id="3.60.10.10">
    <property type="entry name" value="Endonuclease/exonuclease/phosphatase"/>
    <property type="match status" value="1"/>
</dbReference>
<evidence type="ECO:0000256" key="3">
    <source>
        <dbReference type="SAM" id="MobiDB-lite"/>
    </source>
</evidence>
<dbReference type="GO" id="GO:0004439">
    <property type="term" value="F:phosphatidylinositol-4,5-bisphosphate 5-phosphatase activity"/>
    <property type="evidence" value="ECO:0007669"/>
    <property type="project" value="TreeGrafter"/>
</dbReference>
<comment type="similarity">
    <text evidence="1">Belongs to the inositol polyphosphate 5-phosphatase family.</text>
</comment>
<dbReference type="PANTHER" id="PTHR45666:SF20">
    <property type="entry name" value="TYPE I INOSITOL POLYPHOSPHATE 5-PHOSPHATASE 10"/>
    <property type="match status" value="1"/>
</dbReference>
<dbReference type="SUPFAM" id="SSF56219">
    <property type="entry name" value="DNase I-like"/>
    <property type="match status" value="1"/>
</dbReference>
<dbReference type="InterPro" id="IPR036691">
    <property type="entry name" value="Endo/exonu/phosph_ase_sf"/>
</dbReference>
<feature type="region of interest" description="Disordered" evidence="3">
    <location>
        <begin position="464"/>
        <end position="488"/>
    </location>
</feature>
<dbReference type="GO" id="GO:0046856">
    <property type="term" value="P:phosphatidylinositol dephosphorylation"/>
    <property type="evidence" value="ECO:0007669"/>
    <property type="project" value="InterPro"/>
</dbReference>
<proteinExistence type="inferred from homology"/>
<feature type="domain" description="Inositol polyphosphate-related phosphatase" evidence="4">
    <location>
        <begin position="62"/>
        <end position="463"/>
    </location>
</feature>
<sequence>MTLENQDQNKKSFLRNFFLQEEVRGREAEEVSFDSSEAHSDPSLKSLFSHQLSSPMPISQVQSFRVFVATWNAGGKSPHSGLNLDDFLQVHDESDIYVLGFQEIVPLNAGNVLVAEDSEPAAKWLALINQSLNRSCSVASRGSKPALCSSLRFQKPSLKKVCKSFRTESRRRLKTCNCSSILERKYSKDCCVWPPSTNMTEDYCSSEEDEDGLGNYVSSESSTPASANQMKYSLITGKQMVGIFVTVWVRKELVQHVSHLRISNVGRGILRCLGNKHVFPSDKLSALSVVTWRRERKKEMNLGEIRMSSTYLKNTQFSRICKSPWSRIPEKIMEHDRVIWLGDLNYRIALSYSETRKLLEQYKWDNLFDKDQLKIEREAGRVFKGWKEGKIYFAPTYKYSYNSDTYAGETIETQKKRRTPAWCDRILWYGDGIRQLSYKRGESRFSDHRPVCATFMIGAQVSSDGSRKASSGFNMRVESEEHLPLTRR</sequence>
<dbReference type="OrthoDB" id="62798at2759"/>
<evidence type="ECO:0000259" key="4">
    <source>
        <dbReference type="SMART" id="SM00128"/>
    </source>
</evidence>
<feature type="compositionally biased region" description="Polar residues" evidence="3">
    <location>
        <begin position="464"/>
        <end position="473"/>
    </location>
</feature>
<name>A0A9Q0UCH7_SALPP</name>
<dbReference type="GO" id="GO:0004445">
    <property type="term" value="F:inositol-polyphosphate 5-phosphatase activity"/>
    <property type="evidence" value="ECO:0007669"/>
    <property type="project" value="InterPro"/>
</dbReference>
<evidence type="ECO:0000256" key="2">
    <source>
        <dbReference type="ARBA" id="ARBA00022801"/>
    </source>
</evidence>
<dbReference type="Proteomes" id="UP001151532">
    <property type="component" value="Chromosome 8"/>
</dbReference>
<reference evidence="5" key="1">
    <citation type="submission" date="2022-11" db="EMBL/GenBank/DDBJ databases">
        <authorList>
            <person name="Hyden B.L."/>
            <person name="Feng K."/>
            <person name="Yates T."/>
            <person name="Jawdy S."/>
            <person name="Smart L.B."/>
            <person name="Muchero W."/>
        </authorList>
    </citation>
    <scope>NUCLEOTIDE SEQUENCE</scope>
    <source>
        <tissue evidence="5">Shoot tip</tissue>
    </source>
</reference>
<dbReference type="FunFam" id="3.60.10.10:FF:000092">
    <property type="entry name" value="Type I inositol polyphosphate 5-phosphatase 5"/>
    <property type="match status" value="1"/>
</dbReference>
<keyword evidence="2" id="KW-0378">Hydrolase</keyword>
<dbReference type="InterPro" id="IPR000300">
    <property type="entry name" value="IPPc"/>
</dbReference>
<dbReference type="GO" id="GO:0034485">
    <property type="term" value="F:phosphatidylinositol-3,4,5-trisphosphate 5-phosphatase activity"/>
    <property type="evidence" value="ECO:0007669"/>
    <property type="project" value="TreeGrafter"/>
</dbReference>
<dbReference type="InterPro" id="IPR045849">
    <property type="entry name" value="IP5P_plant"/>
</dbReference>
<protein>
    <submittedName>
        <fullName evidence="5">TYPE IV INOSITOL POLYPHOSPHATE 5-PHOSPHATASE 9</fullName>
    </submittedName>
</protein>
<reference evidence="5" key="2">
    <citation type="journal article" date="2023" name="Int. J. Mol. Sci.">
        <title>De Novo Assembly and Annotation of 11 Diverse Shrub Willow (Salix) Genomes Reveals Novel Gene Organization in Sex-Linked Regions.</title>
        <authorList>
            <person name="Hyden B."/>
            <person name="Feng K."/>
            <person name="Yates T.B."/>
            <person name="Jawdy S."/>
            <person name="Cereghino C."/>
            <person name="Smart L.B."/>
            <person name="Muchero W."/>
        </authorList>
    </citation>
    <scope>NUCLEOTIDE SEQUENCE</scope>
    <source>
        <tissue evidence="5">Shoot tip</tissue>
    </source>
</reference>
<gene>
    <name evidence="5" type="ORF">OIU79_005423</name>
</gene>
<evidence type="ECO:0000313" key="5">
    <source>
        <dbReference type="EMBL" id="KAJ6727534.1"/>
    </source>
</evidence>
<dbReference type="SMART" id="SM00128">
    <property type="entry name" value="IPPc"/>
    <property type="match status" value="1"/>
</dbReference>
<comment type="caution">
    <text evidence="5">The sequence shown here is derived from an EMBL/GenBank/DDBJ whole genome shotgun (WGS) entry which is preliminary data.</text>
</comment>
<feature type="compositionally biased region" description="Basic and acidic residues" evidence="3">
    <location>
        <begin position="477"/>
        <end position="488"/>
    </location>
</feature>
<accession>A0A9Q0UCH7</accession>
<evidence type="ECO:0000256" key="1">
    <source>
        <dbReference type="ARBA" id="ARBA00010768"/>
    </source>
</evidence>